<feature type="domain" description="Metallo-beta-lactamase" evidence="1">
    <location>
        <begin position="97"/>
        <end position="293"/>
    </location>
</feature>
<dbReference type="EMBL" id="JAIXNE010000004">
    <property type="protein sequence ID" value="MCA6076976.1"/>
    <property type="molecule type" value="Genomic_DNA"/>
</dbReference>
<proteinExistence type="predicted"/>
<name>A0A9X1KZG6_9BACT</name>
<evidence type="ECO:0000313" key="5">
    <source>
        <dbReference type="Proteomes" id="UP001139409"/>
    </source>
</evidence>
<accession>A0A9X1KZG6</accession>
<evidence type="ECO:0000313" key="4">
    <source>
        <dbReference type="EMBL" id="MCA6076976.1"/>
    </source>
</evidence>
<sequence>MKQFGGKITQELKERYSKSDNWSENKFQNLVKTTMDVNIQTLPKILYRQFFETAGREPGSPLPIQPFRASEFLTPTETPKFIWYGHSVLLMQVSGKTILIDPMFGSNASPIAPFATKRFSAGSLEIIDSLPEIDLVLLTHDHYDHLDLDSMHRLIPKVKHFYTALGVGRHLKYWGVQGKNITEFDWWDQEIFHEIQITFTPSRHFSGRGLTDRAKSLWGGWVLKENGSSIYFSGDGGYGDHFKEVGSRLGPFDIGFMECGQYNEHWRQIHMFPEEAVQAGLDSGVKRAVPVHWGAFSLAQHTWKDPAERFVQAAMEQNLKFLTPRLGEQFNLETSPGAHWWNDHS</sequence>
<dbReference type="InterPro" id="IPR001279">
    <property type="entry name" value="Metallo-B-lactamas"/>
</dbReference>
<evidence type="ECO:0000313" key="3">
    <source>
        <dbReference type="EMBL" id="MCA6075848.1"/>
    </source>
</evidence>
<dbReference type="InterPro" id="IPR024884">
    <property type="entry name" value="NAPE-PLD"/>
</dbReference>
<dbReference type="AlphaFoldDB" id="A0A9X1KZG6"/>
<reference evidence="2" key="1">
    <citation type="submission" date="2021-09" db="EMBL/GenBank/DDBJ databases">
        <title>Fulvivirga sp. isolated from coastal sediment.</title>
        <authorList>
            <person name="Yu H."/>
        </authorList>
    </citation>
    <scope>NUCLEOTIDE SEQUENCE</scope>
    <source>
        <strain evidence="2">1062</strain>
    </source>
</reference>
<evidence type="ECO:0000259" key="1">
    <source>
        <dbReference type="Pfam" id="PF12706"/>
    </source>
</evidence>
<dbReference type="EMBL" id="JAIXNE010000003">
    <property type="protein sequence ID" value="MCA6075848.1"/>
    <property type="molecule type" value="Genomic_DNA"/>
</dbReference>
<dbReference type="GO" id="GO:0005737">
    <property type="term" value="C:cytoplasm"/>
    <property type="evidence" value="ECO:0007669"/>
    <property type="project" value="TreeGrafter"/>
</dbReference>
<dbReference type="Gene3D" id="3.60.15.10">
    <property type="entry name" value="Ribonuclease Z/Hydroxyacylglutathione hydrolase-like"/>
    <property type="match status" value="1"/>
</dbReference>
<dbReference type="GO" id="GO:0008270">
    <property type="term" value="F:zinc ion binding"/>
    <property type="evidence" value="ECO:0007669"/>
    <property type="project" value="InterPro"/>
</dbReference>
<dbReference type="PIRSF" id="PIRSF038896">
    <property type="entry name" value="NAPE-PLD"/>
    <property type="match status" value="1"/>
</dbReference>
<gene>
    <name evidence="2" type="ORF">LDX50_07305</name>
    <name evidence="3" type="ORF">LDX50_13275</name>
    <name evidence="4" type="ORF">LDX50_18995</name>
</gene>
<dbReference type="Pfam" id="PF12706">
    <property type="entry name" value="Lactamase_B_2"/>
    <property type="match status" value="1"/>
</dbReference>
<dbReference type="PANTHER" id="PTHR15032">
    <property type="entry name" value="N-ACYL-PHOSPHATIDYLETHANOLAMINE-HYDROLYZING PHOSPHOLIPASE D"/>
    <property type="match status" value="1"/>
</dbReference>
<dbReference type="PANTHER" id="PTHR15032:SF4">
    <property type="entry name" value="N-ACYL-PHOSPHATIDYLETHANOLAMINE-HYDROLYZING PHOSPHOLIPASE D"/>
    <property type="match status" value="1"/>
</dbReference>
<keyword evidence="5" id="KW-1185">Reference proteome</keyword>
<comment type="caution">
    <text evidence="2">The sequence shown here is derived from an EMBL/GenBank/DDBJ whole genome shotgun (WGS) entry which is preliminary data.</text>
</comment>
<dbReference type="GO" id="GO:0070290">
    <property type="term" value="F:N-acylphosphatidylethanolamine-specific phospholipase D activity"/>
    <property type="evidence" value="ECO:0007669"/>
    <property type="project" value="InterPro"/>
</dbReference>
<dbReference type="EMBL" id="JAIXNE010000002">
    <property type="protein sequence ID" value="MCA6074671.1"/>
    <property type="molecule type" value="Genomic_DNA"/>
</dbReference>
<evidence type="ECO:0000313" key="2">
    <source>
        <dbReference type="EMBL" id="MCA6074671.1"/>
    </source>
</evidence>
<dbReference type="InterPro" id="IPR036866">
    <property type="entry name" value="RibonucZ/Hydroxyglut_hydro"/>
</dbReference>
<protein>
    <submittedName>
        <fullName evidence="2">MBL fold metallo-hydrolase</fullName>
    </submittedName>
</protein>
<dbReference type="SUPFAM" id="SSF56281">
    <property type="entry name" value="Metallo-hydrolase/oxidoreductase"/>
    <property type="match status" value="1"/>
</dbReference>
<organism evidence="2 5">
    <name type="scientific">Fulvivirga sedimenti</name>
    <dbReference type="NCBI Taxonomy" id="2879465"/>
    <lineage>
        <taxon>Bacteria</taxon>
        <taxon>Pseudomonadati</taxon>
        <taxon>Bacteroidota</taxon>
        <taxon>Cytophagia</taxon>
        <taxon>Cytophagales</taxon>
        <taxon>Fulvivirgaceae</taxon>
        <taxon>Fulvivirga</taxon>
    </lineage>
</organism>
<dbReference type="RefSeq" id="WP_225697784.1">
    <property type="nucleotide sequence ID" value="NZ_JAIXNE010000002.1"/>
</dbReference>
<dbReference type="Proteomes" id="UP001139409">
    <property type="component" value="Unassembled WGS sequence"/>
</dbReference>